<reference evidence="1 2" key="1">
    <citation type="submission" date="2013-11" db="EMBL/GenBank/DDBJ databases">
        <title>The Genome Sequence of Phytophthora parasitica P10297.</title>
        <authorList>
            <consortium name="The Broad Institute Genomics Platform"/>
            <person name="Russ C."/>
            <person name="Tyler B."/>
            <person name="Panabieres F."/>
            <person name="Shan W."/>
            <person name="Tripathy S."/>
            <person name="Grunwald N."/>
            <person name="Machado M."/>
            <person name="Johnson C.S."/>
            <person name="Walker B."/>
            <person name="Young S.K."/>
            <person name="Zeng Q."/>
            <person name="Gargeya S."/>
            <person name="Fitzgerald M."/>
            <person name="Haas B."/>
            <person name="Abouelleil A."/>
            <person name="Allen A.W."/>
            <person name="Alvarado L."/>
            <person name="Arachchi H.M."/>
            <person name="Berlin A.M."/>
            <person name="Chapman S.B."/>
            <person name="Gainer-Dewar J."/>
            <person name="Goldberg J."/>
            <person name="Griggs A."/>
            <person name="Gujja S."/>
            <person name="Hansen M."/>
            <person name="Howarth C."/>
            <person name="Imamovic A."/>
            <person name="Ireland A."/>
            <person name="Larimer J."/>
            <person name="McCowan C."/>
            <person name="Murphy C."/>
            <person name="Pearson M."/>
            <person name="Poon T.W."/>
            <person name="Priest M."/>
            <person name="Roberts A."/>
            <person name="Saif S."/>
            <person name="Shea T."/>
            <person name="Sisk P."/>
            <person name="Sykes S."/>
            <person name="Wortman J."/>
            <person name="Nusbaum C."/>
            <person name="Birren B."/>
        </authorList>
    </citation>
    <scope>NUCLEOTIDE SEQUENCE [LARGE SCALE GENOMIC DNA]</scope>
    <source>
        <strain evidence="1 2">P10297</strain>
    </source>
</reference>
<dbReference type="Proteomes" id="UP000018948">
    <property type="component" value="Unassembled WGS sequence"/>
</dbReference>
<gene>
    <name evidence="1" type="ORF">F442_05966</name>
</gene>
<sequence>MTKPNLSDIERKAAIDELLWISINGTLPRGTYAKVATGMGCDPTTISAIWNRYAATGDTGVRGGEWISRIKKNSGRKRKNRDEVREKLASVPIEDRSVERRAAASAGLSRYMVRQAVKEVVLARRMPFVKPALTPNSKLRRVEHALSFVDDRTLQFEPMYNMKAKSFLIGYDSHRKQEWDGKVGIWSVTETYEAKRRSKNRDKGALCTRNIDSVDRNVYRDYLLEKAIPVIKAKWRRKEAIKLSSYNKITPSRMCHHRTQPSSPLE</sequence>
<dbReference type="PANTHER" id="PTHR47169:SF2">
    <property type="entry name" value="OS01G0541250 PROTEIN"/>
    <property type="match status" value="1"/>
</dbReference>
<evidence type="ECO:0000313" key="1">
    <source>
        <dbReference type="EMBL" id="ETP48264.1"/>
    </source>
</evidence>
<evidence type="ECO:0000313" key="2">
    <source>
        <dbReference type="Proteomes" id="UP000018948"/>
    </source>
</evidence>
<name>W2ZPY6_PHYNI</name>
<dbReference type="PANTHER" id="PTHR47169">
    <property type="entry name" value="OS01G0541250 PROTEIN"/>
    <property type="match status" value="1"/>
</dbReference>
<comment type="caution">
    <text evidence="1">The sequence shown here is derived from an EMBL/GenBank/DDBJ whole genome shotgun (WGS) entry which is preliminary data.</text>
</comment>
<dbReference type="EMBL" id="ANIY01001277">
    <property type="protein sequence ID" value="ETP48264.1"/>
    <property type="molecule type" value="Genomic_DNA"/>
</dbReference>
<dbReference type="OrthoDB" id="96219at2759"/>
<accession>W2ZPY6</accession>
<organism evidence="1 2">
    <name type="scientific">Phytophthora nicotianae P10297</name>
    <dbReference type="NCBI Taxonomy" id="1317064"/>
    <lineage>
        <taxon>Eukaryota</taxon>
        <taxon>Sar</taxon>
        <taxon>Stramenopiles</taxon>
        <taxon>Oomycota</taxon>
        <taxon>Peronosporomycetes</taxon>
        <taxon>Peronosporales</taxon>
        <taxon>Peronosporaceae</taxon>
        <taxon>Phytophthora</taxon>
    </lineage>
</organism>
<dbReference type="AlphaFoldDB" id="W2ZPY6"/>
<proteinExistence type="predicted"/>
<evidence type="ECO:0008006" key="3">
    <source>
        <dbReference type="Google" id="ProtNLM"/>
    </source>
</evidence>
<protein>
    <recommendedName>
        <fullName evidence="3">Transposase Tc1-like domain-containing protein</fullName>
    </recommendedName>
</protein>